<organism evidence="1">
    <name type="scientific">Sipha flava</name>
    <name type="common">yellow sugarcane aphid</name>
    <dbReference type="NCBI Taxonomy" id="143950"/>
    <lineage>
        <taxon>Eukaryota</taxon>
        <taxon>Metazoa</taxon>
        <taxon>Ecdysozoa</taxon>
        <taxon>Arthropoda</taxon>
        <taxon>Hexapoda</taxon>
        <taxon>Insecta</taxon>
        <taxon>Pterygota</taxon>
        <taxon>Neoptera</taxon>
        <taxon>Paraneoptera</taxon>
        <taxon>Hemiptera</taxon>
        <taxon>Sternorrhyncha</taxon>
        <taxon>Aphidomorpha</taxon>
        <taxon>Aphidoidea</taxon>
        <taxon>Aphididae</taxon>
        <taxon>Sipha</taxon>
    </lineage>
</organism>
<name>A0A2S2Q4K2_9HEMI</name>
<proteinExistence type="predicted"/>
<protein>
    <submittedName>
        <fullName evidence="1">Uncharacterized protein</fullName>
    </submittedName>
</protein>
<dbReference type="AlphaFoldDB" id="A0A2S2Q4K2"/>
<evidence type="ECO:0000313" key="1">
    <source>
        <dbReference type="EMBL" id="MBY72122.1"/>
    </source>
</evidence>
<accession>A0A2S2Q4K2</accession>
<gene>
    <name evidence="1" type="ORF">g.178169</name>
</gene>
<sequence>MCIPRSYKTTVDRIREDDHMDHIGTDLMEDFLREIINYYAQQFWEFVRRGVEPGMTLHEWTMRCLTVNYLYLHRPATVTPFDMHVVERDNINDVNDENR</sequence>
<dbReference type="EMBL" id="GGMS01002919">
    <property type="protein sequence ID" value="MBY72122.1"/>
    <property type="molecule type" value="Transcribed_RNA"/>
</dbReference>
<reference evidence="1" key="1">
    <citation type="submission" date="2018-04" db="EMBL/GenBank/DDBJ databases">
        <title>Transcriptome assembly of Sipha flava.</title>
        <authorList>
            <person name="Scully E.D."/>
            <person name="Geib S.M."/>
            <person name="Palmer N.A."/>
            <person name="Koch K."/>
            <person name="Bradshaw J."/>
            <person name="Heng-Moss T."/>
            <person name="Sarath G."/>
        </authorList>
    </citation>
    <scope>NUCLEOTIDE SEQUENCE</scope>
</reference>